<name>A0A0M7BCB7_9RHOB</name>
<accession>A0A0M7BCB7</accession>
<sequence length="80" mass="9106">MAVWFPELNLLYVLNPRTASSATAMTLKRNFQWANIPNQDIVDENGHHVVDAKHSSFSEIEKHALMEPEIFENALNPDNS</sequence>
<keyword evidence="2" id="KW-1185">Reference proteome</keyword>
<dbReference type="OrthoDB" id="288532at2"/>
<organism evidence="1 2">
    <name type="scientific">Jannaschia seosinensis</name>
    <dbReference type="NCBI Taxonomy" id="313367"/>
    <lineage>
        <taxon>Bacteria</taxon>
        <taxon>Pseudomonadati</taxon>
        <taxon>Pseudomonadota</taxon>
        <taxon>Alphaproteobacteria</taxon>
        <taxon>Rhodobacterales</taxon>
        <taxon>Roseobacteraceae</taxon>
        <taxon>Jannaschia</taxon>
    </lineage>
</organism>
<dbReference type="STRING" id="313367.JSE7799_02189"/>
<dbReference type="EMBL" id="CYPR01000147">
    <property type="protein sequence ID" value="CUH39462.1"/>
    <property type="molecule type" value="Genomic_DNA"/>
</dbReference>
<gene>
    <name evidence="1" type="ORF">JSE7799_02189</name>
</gene>
<dbReference type="RefSeq" id="WP_144431663.1">
    <property type="nucleotide sequence ID" value="NZ_CYPR01000147.1"/>
</dbReference>
<reference evidence="1 2" key="1">
    <citation type="submission" date="2015-09" db="EMBL/GenBank/DDBJ databases">
        <authorList>
            <person name="Jackson K.R."/>
            <person name="Lunt B.L."/>
            <person name="Fisher J.N.B."/>
            <person name="Gardner A.V."/>
            <person name="Bailey M.E."/>
            <person name="Deus L.M."/>
            <person name="Earl A.S."/>
            <person name="Gibby P.D."/>
            <person name="Hartmann K.A."/>
            <person name="Liu J.E."/>
            <person name="Manci A.M."/>
            <person name="Nielsen D.A."/>
            <person name="Solomon M.B."/>
            <person name="Breakwell D.P."/>
            <person name="Burnett S.H."/>
            <person name="Grose J.H."/>
        </authorList>
    </citation>
    <scope>NUCLEOTIDE SEQUENCE [LARGE SCALE GENOMIC DNA]</scope>
    <source>
        <strain evidence="1 2">CECT 7799</strain>
    </source>
</reference>
<protein>
    <submittedName>
        <fullName evidence="1">Uncharacterized protein</fullName>
    </submittedName>
</protein>
<dbReference type="Proteomes" id="UP000049455">
    <property type="component" value="Unassembled WGS sequence"/>
</dbReference>
<evidence type="ECO:0000313" key="1">
    <source>
        <dbReference type="EMBL" id="CUH39462.1"/>
    </source>
</evidence>
<proteinExistence type="predicted"/>
<dbReference type="AlphaFoldDB" id="A0A0M7BCB7"/>
<evidence type="ECO:0000313" key="2">
    <source>
        <dbReference type="Proteomes" id="UP000049455"/>
    </source>
</evidence>